<organism evidence="9 10">
    <name type="scientific">Capsulimonas corticalis</name>
    <dbReference type="NCBI Taxonomy" id="2219043"/>
    <lineage>
        <taxon>Bacteria</taxon>
        <taxon>Bacillati</taxon>
        <taxon>Armatimonadota</taxon>
        <taxon>Armatimonadia</taxon>
        <taxon>Capsulimonadales</taxon>
        <taxon>Capsulimonadaceae</taxon>
        <taxon>Capsulimonas</taxon>
    </lineage>
</organism>
<comment type="function">
    <text evidence="6">Radical SAM enzyme that catalyzes the cyclization of dehypoxanthine futalosine (DHFL) into cyclic dehypoxanthine futalosine (CDHFL), a step in the biosynthesis of menaquinone (MK, vitamin K2).</text>
</comment>
<dbReference type="Gene3D" id="3.20.20.70">
    <property type="entry name" value="Aldolase class I"/>
    <property type="match status" value="1"/>
</dbReference>
<keyword evidence="10" id="KW-1185">Reference proteome</keyword>
<dbReference type="PROSITE" id="PS51918">
    <property type="entry name" value="RADICAL_SAM"/>
    <property type="match status" value="1"/>
</dbReference>
<dbReference type="SFLD" id="SFLDF00342">
    <property type="entry name" value="cyclic_dehypoxanthine_futalosi"/>
    <property type="match status" value="1"/>
</dbReference>
<dbReference type="HAMAP" id="MF_00992">
    <property type="entry name" value="MqnC"/>
    <property type="match status" value="1"/>
</dbReference>
<evidence type="ECO:0000256" key="7">
    <source>
        <dbReference type="PIRSR" id="PIRSR004762-1"/>
    </source>
</evidence>
<sequence>MAVIERDLRRADLTLPEYPSIADIADKVYAGERITDDDALRLFHHKNLTDLAELADFVRNKKHPDTTVTYIVGRNINYTNVCWVRCSFCNFYRIPGHEGGYVLSREQIFQKIQEMVDVGGIEILMQGGLNPKLKIEWYEDLFRAIMEKFPTVILHALSPAEIIYIKNISKLTMEETLTRLKAAGLHSVPGGGAEILTDRVRDFISPYKDSAEEWLDCMRVSHKVGLKSSATMMYGSIDTEEDRVEHLRKLRDLQDETGGFKAFIAWSYQPDGTELGGTRASSFDYMRTIAIARIYLDNFENLQASWVTQGPRIGQLSLRYGVNDFGSTMMEENVVSTAGCVFTVPIEEIERLIEDAGYTPRRRNTRYEFVD</sequence>
<dbReference type="InterPro" id="IPR020050">
    <property type="entry name" value="FO_synthase_su2"/>
</dbReference>
<comment type="pathway">
    <text evidence="6">Quinol/quinone metabolism; menaquinone biosynthesis.</text>
</comment>
<keyword evidence="6" id="KW-0474">Menaquinone biosynthesis</keyword>
<keyword evidence="2 6" id="KW-0949">S-adenosyl-L-methionine</keyword>
<feature type="binding site" evidence="8">
    <location>
        <position position="327"/>
    </location>
    <ligand>
        <name>(3R)-3-methyl-D-ornithine</name>
        <dbReference type="ChEBI" id="CHEBI:64642"/>
    </ligand>
</feature>
<dbReference type="GO" id="GO:0005506">
    <property type="term" value="F:iron ion binding"/>
    <property type="evidence" value="ECO:0007669"/>
    <property type="project" value="UniProtKB-UniRule"/>
</dbReference>
<feature type="binding site" evidence="8">
    <location>
        <position position="88"/>
    </location>
    <ligand>
        <name>S-adenosyl-L-methionine</name>
        <dbReference type="ChEBI" id="CHEBI:59789"/>
    </ligand>
</feature>
<comment type="cofactor">
    <cofactor evidence="6 7">
        <name>[4Fe-4S] cluster</name>
        <dbReference type="ChEBI" id="CHEBI:49883"/>
    </cofactor>
    <text evidence="6 7">Binds 1 [4Fe-4S] cluster. The cluster is coordinated with 3 cysteines and an exchangeable S-adenosyl-L-methionine.</text>
</comment>
<accession>A0A402D4V4</accession>
<evidence type="ECO:0000256" key="2">
    <source>
        <dbReference type="ARBA" id="ARBA00022691"/>
    </source>
</evidence>
<name>A0A402D4V4_9BACT</name>
<dbReference type="NCBIfam" id="TIGR00423">
    <property type="entry name" value="CofH family radical SAM protein"/>
    <property type="match status" value="1"/>
</dbReference>
<dbReference type="KEGG" id="ccot:CCAX7_39880"/>
<evidence type="ECO:0000256" key="5">
    <source>
        <dbReference type="ARBA" id="ARBA00023014"/>
    </source>
</evidence>
<feature type="binding site" evidence="6 7">
    <location>
        <position position="89"/>
    </location>
    <ligand>
        <name>[4Fe-4S] cluster</name>
        <dbReference type="ChEBI" id="CHEBI:49883"/>
        <note>4Fe-4S-S-AdoMet</note>
    </ligand>
</feature>
<dbReference type="Proteomes" id="UP000287394">
    <property type="component" value="Chromosome"/>
</dbReference>
<comment type="similarity">
    <text evidence="6">Belongs to the radical SAM superfamily. MqnC family.</text>
</comment>
<evidence type="ECO:0000313" key="9">
    <source>
        <dbReference type="EMBL" id="BDI31937.1"/>
    </source>
</evidence>
<dbReference type="InterPro" id="IPR007197">
    <property type="entry name" value="rSAM"/>
</dbReference>
<dbReference type="OrthoDB" id="9802027at2"/>
<reference evidence="9 10" key="1">
    <citation type="journal article" date="2019" name="Int. J. Syst. Evol. Microbiol.">
        <title>Capsulimonas corticalis gen. nov., sp. nov., an aerobic capsulated bacterium, of a novel bacterial order, Capsulimonadales ord. nov., of the class Armatimonadia of the phylum Armatimonadetes.</title>
        <authorList>
            <person name="Li J."/>
            <person name="Kudo C."/>
            <person name="Tonouchi A."/>
        </authorList>
    </citation>
    <scope>NUCLEOTIDE SEQUENCE [LARGE SCALE GENOMIC DNA]</scope>
    <source>
        <strain evidence="9 10">AX-7</strain>
    </source>
</reference>
<dbReference type="AlphaFoldDB" id="A0A402D4V4"/>
<feature type="binding site" evidence="8">
    <location>
        <position position="305"/>
    </location>
    <ligand>
        <name>(3R)-3-methyl-D-ornithine</name>
        <dbReference type="ChEBI" id="CHEBI:64642"/>
    </ligand>
</feature>
<comment type="catalytic activity">
    <reaction evidence="6">
        <text>dehypoxanthine futalosine + S-adenosyl-L-methionine = cyclic dehypoxanthinylfutalosinate + 5'-deoxyadenosine + L-methionine + H(+)</text>
        <dbReference type="Rhea" id="RHEA:33083"/>
        <dbReference type="ChEBI" id="CHEBI:15378"/>
        <dbReference type="ChEBI" id="CHEBI:17319"/>
        <dbReference type="ChEBI" id="CHEBI:57844"/>
        <dbReference type="ChEBI" id="CHEBI:58864"/>
        <dbReference type="ChEBI" id="CHEBI:59789"/>
        <dbReference type="ChEBI" id="CHEBI:64270"/>
        <dbReference type="EC" id="1.21.98.1"/>
    </reaction>
</comment>
<dbReference type="GO" id="GO:0046992">
    <property type="term" value="F:oxidoreductase activity, acting on X-H and Y-H to form an X-Y bond"/>
    <property type="evidence" value="ECO:0007669"/>
    <property type="project" value="UniProtKB-UniRule"/>
</dbReference>
<dbReference type="InterPro" id="IPR013785">
    <property type="entry name" value="Aldolase_TIM"/>
</dbReference>
<keyword evidence="5 6" id="KW-0411">Iron-sulfur</keyword>
<evidence type="ECO:0000256" key="1">
    <source>
        <dbReference type="ARBA" id="ARBA00022485"/>
    </source>
</evidence>
<dbReference type="EC" id="1.21.98.1" evidence="6"/>
<dbReference type="SUPFAM" id="SSF102114">
    <property type="entry name" value="Radical SAM enzymes"/>
    <property type="match status" value="1"/>
</dbReference>
<dbReference type="InterPro" id="IPR045567">
    <property type="entry name" value="CofH/MnqC-like_C"/>
</dbReference>
<dbReference type="PANTHER" id="PTHR43076">
    <property type="entry name" value="FO SYNTHASE (COFH)"/>
    <property type="match status" value="1"/>
</dbReference>
<dbReference type="GO" id="GO:0051539">
    <property type="term" value="F:4 iron, 4 sulfur cluster binding"/>
    <property type="evidence" value="ECO:0007669"/>
    <property type="project" value="UniProtKB-KW"/>
</dbReference>
<dbReference type="Pfam" id="PF04055">
    <property type="entry name" value="Radical_SAM"/>
    <property type="match status" value="1"/>
</dbReference>
<keyword evidence="4 6" id="KW-0408">Iron</keyword>
<dbReference type="GO" id="GO:0044689">
    <property type="term" value="F:7,8-didemethyl-8-hydroxy-5-deazariboflavin synthase activity"/>
    <property type="evidence" value="ECO:0007669"/>
    <property type="project" value="TreeGrafter"/>
</dbReference>
<dbReference type="InterPro" id="IPR058240">
    <property type="entry name" value="rSAM_sf"/>
</dbReference>
<dbReference type="GO" id="GO:0016765">
    <property type="term" value="F:transferase activity, transferring alkyl or aryl (other than methyl) groups"/>
    <property type="evidence" value="ECO:0007669"/>
    <property type="project" value="InterPro"/>
</dbReference>
<dbReference type="EMBL" id="AP025739">
    <property type="protein sequence ID" value="BDI31937.1"/>
    <property type="molecule type" value="Genomic_DNA"/>
</dbReference>
<evidence type="ECO:0000256" key="3">
    <source>
        <dbReference type="ARBA" id="ARBA00022723"/>
    </source>
</evidence>
<evidence type="ECO:0000256" key="8">
    <source>
        <dbReference type="PIRSR" id="PIRSR004762-2"/>
    </source>
</evidence>
<dbReference type="SFLD" id="SFLDS00029">
    <property type="entry name" value="Radical_SAM"/>
    <property type="match status" value="1"/>
</dbReference>
<feature type="binding site" evidence="6 7">
    <location>
        <position position="82"/>
    </location>
    <ligand>
        <name>[4Fe-4S] cluster</name>
        <dbReference type="ChEBI" id="CHEBI:49883"/>
        <note>4Fe-4S-S-AdoMet</note>
    </ligand>
</feature>
<dbReference type="Pfam" id="PF19288">
    <property type="entry name" value="CofH_C"/>
    <property type="match status" value="1"/>
</dbReference>
<evidence type="ECO:0000256" key="4">
    <source>
        <dbReference type="ARBA" id="ARBA00023004"/>
    </source>
</evidence>
<keyword evidence="3 6" id="KW-0479">Metal-binding</keyword>
<dbReference type="SFLD" id="SFLDG01389">
    <property type="entry name" value="menaquinone_synthsis_involved"/>
    <property type="match status" value="1"/>
</dbReference>
<dbReference type="NCBIfam" id="TIGR03699">
    <property type="entry name" value="menaquin_MqnC"/>
    <property type="match status" value="1"/>
</dbReference>
<feature type="binding site" evidence="6 7">
    <location>
        <position position="86"/>
    </location>
    <ligand>
        <name>[4Fe-4S] cluster</name>
        <dbReference type="ChEBI" id="CHEBI:49883"/>
        <note>4Fe-4S-S-AdoMet</note>
    </ligand>
</feature>
<evidence type="ECO:0000256" key="6">
    <source>
        <dbReference type="HAMAP-Rule" id="MF_00992"/>
    </source>
</evidence>
<dbReference type="PIRSF" id="PIRSF004762">
    <property type="entry name" value="CHP00423"/>
    <property type="match status" value="1"/>
</dbReference>
<dbReference type="RefSeq" id="WP_119324553.1">
    <property type="nucleotide sequence ID" value="NZ_AP025739.1"/>
</dbReference>
<dbReference type="SFLD" id="SFLDF00343">
    <property type="entry name" value="aminofutalosine_synthase_(mqnE"/>
    <property type="match status" value="1"/>
</dbReference>
<dbReference type="InterPro" id="IPR034405">
    <property type="entry name" value="F420"/>
</dbReference>
<dbReference type="SFLD" id="SFLDG01064">
    <property type="entry name" value="F420__menaquinone_cofactor_bio"/>
    <property type="match status" value="1"/>
</dbReference>
<gene>
    <name evidence="6 9" type="primary">mqnC</name>
    <name evidence="9" type="ORF">CCAX7_39880</name>
</gene>
<dbReference type="GO" id="GO:0009234">
    <property type="term" value="P:menaquinone biosynthetic process"/>
    <property type="evidence" value="ECO:0007669"/>
    <property type="project" value="UniProtKB-UniRule"/>
</dbReference>
<keyword evidence="1 6" id="KW-0004">4Fe-4S</keyword>
<keyword evidence="6" id="KW-0560">Oxidoreductase</keyword>
<protein>
    <recommendedName>
        <fullName evidence="6">Cyclic dehypoxanthine futalosine synthase</fullName>
        <shortName evidence="6">Cyclic DHFL synthase</shortName>
        <ecNumber evidence="6">1.21.98.1</ecNumber>
    </recommendedName>
    <alternativeName>
        <fullName evidence="6">Dehypoxanthine futalosine cyclase</fullName>
        <shortName evidence="6">DHFL cyclase</shortName>
    </alternativeName>
    <alternativeName>
        <fullName evidence="6">Menaquinone biosynthetic enzyme MqnC</fullName>
    </alternativeName>
</protein>
<dbReference type="CDD" id="cd01335">
    <property type="entry name" value="Radical_SAM"/>
    <property type="match status" value="1"/>
</dbReference>
<proteinExistence type="inferred from homology"/>
<evidence type="ECO:0000313" key="10">
    <source>
        <dbReference type="Proteomes" id="UP000287394"/>
    </source>
</evidence>
<dbReference type="InterPro" id="IPR022431">
    <property type="entry name" value="Cyclic_DHFL_synthase_mqnC"/>
</dbReference>
<feature type="binding site" evidence="8">
    <location>
        <position position="158"/>
    </location>
    <ligand>
        <name>(3R)-3-methyl-D-ornithine</name>
        <dbReference type="ChEBI" id="CHEBI:64642"/>
    </ligand>
</feature>
<feature type="binding site" evidence="8">
    <location>
        <position position="194"/>
    </location>
    <ligand>
        <name>S-adenosyl-L-methionine</name>
        <dbReference type="ChEBI" id="CHEBI:59789"/>
    </ligand>
</feature>
<dbReference type="PANTHER" id="PTHR43076:SF1">
    <property type="entry name" value="LIPOYL SYNTHASE 2"/>
    <property type="match status" value="1"/>
</dbReference>